<keyword evidence="2" id="KW-0521">NADP</keyword>
<comment type="similarity">
    <text evidence="1">Belongs to the short-chain dehydrogenases/reductases (SDR) family.</text>
</comment>
<dbReference type="InterPro" id="IPR020904">
    <property type="entry name" value="Sc_DH/Rdtase_CS"/>
</dbReference>
<proteinExistence type="inferred from homology"/>
<dbReference type="PRINTS" id="PR00081">
    <property type="entry name" value="GDHRDH"/>
</dbReference>
<dbReference type="Pfam" id="PF00106">
    <property type="entry name" value="adh_short"/>
    <property type="match status" value="1"/>
</dbReference>
<keyword evidence="3" id="KW-0560">Oxidoreductase</keyword>
<dbReference type="PANTHER" id="PTHR44229:SF4">
    <property type="entry name" value="15-HYDROXYPROSTAGLANDIN DEHYDROGENASE [NAD(+)]"/>
    <property type="match status" value="1"/>
</dbReference>
<dbReference type="Proteomes" id="UP001337655">
    <property type="component" value="Unassembled WGS sequence"/>
</dbReference>
<keyword evidence="5" id="KW-1185">Reference proteome</keyword>
<evidence type="ECO:0000256" key="2">
    <source>
        <dbReference type="ARBA" id="ARBA00022857"/>
    </source>
</evidence>
<gene>
    <name evidence="4" type="ORF">LTR77_002203</name>
</gene>
<evidence type="ECO:0000313" key="5">
    <source>
        <dbReference type="Proteomes" id="UP001337655"/>
    </source>
</evidence>
<protein>
    <recommendedName>
        <fullName evidence="6">NAD(P)-binding protein</fullName>
    </recommendedName>
</protein>
<dbReference type="GeneID" id="89923550"/>
<dbReference type="InterPro" id="IPR036291">
    <property type="entry name" value="NAD(P)-bd_dom_sf"/>
</dbReference>
<comment type="caution">
    <text evidence="4">The sequence shown here is derived from an EMBL/GenBank/DDBJ whole genome shotgun (WGS) entry which is preliminary data.</text>
</comment>
<organism evidence="4 5">
    <name type="scientific">Saxophila tyrrhenica</name>
    <dbReference type="NCBI Taxonomy" id="1690608"/>
    <lineage>
        <taxon>Eukaryota</taxon>
        <taxon>Fungi</taxon>
        <taxon>Dikarya</taxon>
        <taxon>Ascomycota</taxon>
        <taxon>Pezizomycotina</taxon>
        <taxon>Dothideomycetes</taxon>
        <taxon>Dothideomycetidae</taxon>
        <taxon>Mycosphaerellales</taxon>
        <taxon>Extremaceae</taxon>
        <taxon>Saxophila</taxon>
    </lineage>
</organism>
<reference evidence="4 5" key="1">
    <citation type="submission" date="2023-08" db="EMBL/GenBank/DDBJ databases">
        <title>Black Yeasts Isolated from many extreme environments.</title>
        <authorList>
            <person name="Coleine C."/>
            <person name="Stajich J.E."/>
            <person name="Selbmann L."/>
        </authorList>
    </citation>
    <scope>NUCLEOTIDE SEQUENCE [LARGE SCALE GENOMIC DNA]</scope>
    <source>
        <strain evidence="4 5">CCFEE 5935</strain>
    </source>
</reference>
<evidence type="ECO:0000256" key="1">
    <source>
        <dbReference type="ARBA" id="ARBA00006484"/>
    </source>
</evidence>
<dbReference type="Gene3D" id="3.40.50.720">
    <property type="entry name" value="NAD(P)-binding Rossmann-like Domain"/>
    <property type="match status" value="1"/>
</dbReference>
<dbReference type="InterPro" id="IPR002347">
    <property type="entry name" value="SDR_fam"/>
</dbReference>
<accession>A0AAV9PI98</accession>
<dbReference type="GO" id="GO:0005737">
    <property type="term" value="C:cytoplasm"/>
    <property type="evidence" value="ECO:0007669"/>
    <property type="project" value="TreeGrafter"/>
</dbReference>
<sequence length="301" mass="32136">MPVGHFPLSGKIAAVTGGGSGINLSFVRLAISSGARVLIADLKLTTEAAELVESSNGSAAFMTCDVSKWKDLEAIPSEVEKAFGKGAVADVWVPGAGIFEPKWSSFLYDQEDESYMQMKINAEHPIKLTRIAMRSLLCANKPGVVCLVASGAGVTGSYAAALYCATKHAVVGFCKSMAQADQDESIKVVCILPGMVSTPLWTGADAKHVNSQFSYTDDICITPDEVAEAMKELVEDPKYKGGALLETKKGALRNELESAQSIVIIDADQKSPEMQAFTDKLYAPIREEFKKERGKSVANGS</sequence>
<evidence type="ECO:0000313" key="4">
    <source>
        <dbReference type="EMBL" id="KAK5173522.1"/>
    </source>
</evidence>
<dbReference type="GO" id="GO:0016616">
    <property type="term" value="F:oxidoreductase activity, acting on the CH-OH group of donors, NAD or NADP as acceptor"/>
    <property type="evidence" value="ECO:0007669"/>
    <property type="project" value="TreeGrafter"/>
</dbReference>
<evidence type="ECO:0000256" key="3">
    <source>
        <dbReference type="ARBA" id="ARBA00023002"/>
    </source>
</evidence>
<dbReference type="AlphaFoldDB" id="A0AAV9PI98"/>
<evidence type="ECO:0008006" key="6">
    <source>
        <dbReference type="Google" id="ProtNLM"/>
    </source>
</evidence>
<dbReference type="PROSITE" id="PS00061">
    <property type="entry name" value="ADH_SHORT"/>
    <property type="match status" value="1"/>
</dbReference>
<name>A0AAV9PI98_9PEZI</name>
<dbReference type="RefSeq" id="XP_064662217.1">
    <property type="nucleotide sequence ID" value="XM_064799462.1"/>
</dbReference>
<dbReference type="PANTHER" id="PTHR44229">
    <property type="entry name" value="15-HYDROXYPROSTAGLANDIN DEHYDROGENASE [NAD(+)]"/>
    <property type="match status" value="1"/>
</dbReference>
<dbReference type="EMBL" id="JAVRRT010000003">
    <property type="protein sequence ID" value="KAK5173522.1"/>
    <property type="molecule type" value="Genomic_DNA"/>
</dbReference>
<dbReference type="SUPFAM" id="SSF51735">
    <property type="entry name" value="NAD(P)-binding Rossmann-fold domains"/>
    <property type="match status" value="1"/>
</dbReference>